<sequence length="127" mass="14307">MSLYIRVVNGEVQDVWDTVPDTRPGWRNAVEIKPEIISTRQKYTGHTFNIDIEPVQIIHGVEDIQVDDRKNSMIREASMAFNMLLQRMANDPDTYDAAALQIAKDSVAPRHAAIDACATHDDLDALM</sequence>
<organism evidence="4">
    <name type="scientific">uncultured Caudovirales phage</name>
    <dbReference type="NCBI Taxonomy" id="2100421"/>
    <lineage>
        <taxon>Viruses</taxon>
        <taxon>Duplodnaviria</taxon>
        <taxon>Heunggongvirae</taxon>
        <taxon>Uroviricota</taxon>
        <taxon>Caudoviricetes</taxon>
        <taxon>Peduoviridae</taxon>
        <taxon>Maltschvirus</taxon>
        <taxon>Maltschvirus maltsch</taxon>
    </lineage>
</organism>
<dbReference type="EMBL" id="LR796758">
    <property type="protein sequence ID" value="CAB4163794.1"/>
    <property type="molecule type" value="Genomic_DNA"/>
</dbReference>
<dbReference type="EMBL" id="LR797502">
    <property type="protein sequence ID" value="CAB4221592.1"/>
    <property type="molecule type" value="Genomic_DNA"/>
</dbReference>
<gene>
    <name evidence="3" type="ORF">UFOVP1146_150</name>
    <name evidence="4" type="ORF">UFOVP1638_415</name>
    <name evidence="1" type="ORF">UFOVP812_63</name>
    <name evidence="2" type="ORF">UFOVP818_80</name>
</gene>
<dbReference type="EMBL" id="LR796776">
    <property type="protein sequence ID" value="CAB4165544.1"/>
    <property type="molecule type" value="Genomic_DNA"/>
</dbReference>
<name>A0A6J5T195_9CAUD</name>
<reference evidence="4" key="1">
    <citation type="submission" date="2020-05" db="EMBL/GenBank/DDBJ databases">
        <authorList>
            <person name="Chiriac C."/>
            <person name="Salcher M."/>
            <person name="Ghai R."/>
            <person name="Kavagutti S V."/>
        </authorList>
    </citation>
    <scope>NUCLEOTIDE SEQUENCE</scope>
</reference>
<proteinExistence type="predicted"/>
<protein>
    <submittedName>
        <fullName evidence="4">Uncharacterized protein</fullName>
    </submittedName>
</protein>
<evidence type="ECO:0000313" key="1">
    <source>
        <dbReference type="EMBL" id="CAB4163794.1"/>
    </source>
</evidence>
<evidence type="ECO:0000313" key="3">
    <source>
        <dbReference type="EMBL" id="CAB4186804.1"/>
    </source>
</evidence>
<evidence type="ECO:0000313" key="2">
    <source>
        <dbReference type="EMBL" id="CAB4165544.1"/>
    </source>
</evidence>
<evidence type="ECO:0000313" key="4">
    <source>
        <dbReference type="EMBL" id="CAB4221592.1"/>
    </source>
</evidence>
<accession>A0A6J5T195</accession>
<dbReference type="EMBL" id="LR797099">
    <property type="protein sequence ID" value="CAB4186804.1"/>
    <property type="molecule type" value="Genomic_DNA"/>
</dbReference>